<organism evidence="1 2">
    <name type="scientific">Saccharibacillus sacchari</name>
    <dbReference type="NCBI Taxonomy" id="456493"/>
    <lineage>
        <taxon>Bacteria</taxon>
        <taxon>Bacillati</taxon>
        <taxon>Bacillota</taxon>
        <taxon>Bacilli</taxon>
        <taxon>Bacillales</taxon>
        <taxon>Paenibacillaceae</taxon>
        <taxon>Saccharibacillus</taxon>
    </lineage>
</organism>
<sequence>MNNLFKFMAALAPSTLLLLILFQLFPYTGLGRILTTPLTYMLNTGVIGFGFLIVHLLRHRFSIAVWITVGVVTLCITVWLYPQENQAHIIDQISDAVGNRQEFLSLTQELQKRGPHLVWTLIIGITVGLIGRSFLAKNISGGLIASLLAGVIGALVGNHFFQYMGMYGWFSLVFAFFASCALVFLVDSIVRSANSAS</sequence>
<gene>
    <name evidence="1" type="ORF">WKI47_03085</name>
</gene>
<keyword evidence="2" id="KW-1185">Reference proteome</keyword>
<name>A0ACC6P7M5_9BACL</name>
<evidence type="ECO:0000313" key="2">
    <source>
        <dbReference type="Proteomes" id="UP001380953"/>
    </source>
</evidence>
<comment type="caution">
    <text evidence="1">The sequence shown here is derived from an EMBL/GenBank/DDBJ whole genome shotgun (WGS) entry which is preliminary data.</text>
</comment>
<dbReference type="Proteomes" id="UP001380953">
    <property type="component" value="Unassembled WGS sequence"/>
</dbReference>
<accession>A0ACC6P7M5</accession>
<dbReference type="EMBL" id="JBBKAR010000007">
    <property type="protein sequence ID" value="MEJ8302894.1"/>
    <property type="molecule type" value="Genomic_DNA"/>
</dbReference>
<proteinExistence type="predicted"/>
<protein>
    <submittedName>
        <fullName evidence="1">GlsB/YeaQ/YmgE family stress response membrane protein</fullName>
    </submittedName>
</protein>
<reference evidence="1" key="1">
    <citation type="submission" date="2024-03" db="EMBL/GenBank/DDBJ databases">
        <title>Whole genome sequecning of epiphytes from Marcgravia umbellata leaves.</title>
        <authorList>
            <person name="Kumar G."/>
            <person name="Savka M.A."/>
        </authorList>
    </citation>
    <scope>NUCLEOTIDE SEQUENCE</scope>
    <source>
        <strain evidence="1">RIT_BL5</strain>
    </source>
</reference>
<evidence type="ECO:0000313" key="1">
    <source>
        <dbReference type="EMBL" id="MEJ8302894.1"/>
    </source>
</evidence>